<dbReference type="GO" id="GO:0016020">
    <property type="term" value="C:membrane"/>
    <property type="evidence" value="ECO:0007669"/>
    <property type="project" value="TreeGrafter"/>
</dbReference>
<dbReference type="PANTHER" id="PTHR43798:SF31">
    <property type="entry name" value="AB HYDROLASE SUPERFAMILY PROTEIN YCLE"/>
    <property type="match status" value="1"/>
</dbReference>
<dbReference type="EMBL" id="LCOY01000003">
    <property type="protein sequence ID" value="KKU88676.1"/>
    <property type="molecule type" value="Genomic_DNA"/>
</dbReference>
<dbReference type="InterPro" id="IPR029058">
    <property type="entry name" value="AB_hydrolase_fold"/>
</dbReference>
<evidence type="ECO:0000313" key="3">
    <source>
        <dbReference type="EMBL" id="KKU88676.1"/>
    </source>
</evidence>
<keyword evidence="1 3" id="KW-0378">Hydrolase</keyword>
<name>A0A0G1U3N2_9BACT</name>
<organism evidence="3 4">
    <name type="scientific">Candidatus Gottesmanbacteria bacterium GW2011_GWA2_47_9</name>
    <dbReference type="NCBI Taxonomy" id="1618445"/>
    <lineage>
        <taxon>Bacteria</taxon>
        <taxon>Candidatus Gottesmaniibacteriota</taxon>
    </lineage>
</organism>
<dbReference type="Proteomes" id="UP000034739">
    <property type="component" value="Unassembled WGS sequence"/>
</dbReference>
<dbReference type="InterPro" id="IPR000073">
    <property type="entry name" value="AB_hydrolase_1"/>
</dbReference>
<evidence type="ECO:0000313" key="4">
    <source>
        <dbReference type="Proteomes" id="UP000034739"/>
    </source>
</evidence>
<accession>A0A0G1U3N2</accession>
<dbReference type="PRINTS" id="PR00111">
    <property type="entry name" value="ABHYDROLASE"/>
</dbReference>
<dbReference type="GO" id="GO:0016787">
    <property type="term" value="F:hydrolase activity"/>
    <property type="evidence" value="ECO:0007669"/>
    <property type="project" value="UniProtKB-KW"/>
</dbReference>
<evidence type="ECO:0000256" key="1">
    <source>
        <dbReference type="ARBA" id="ARBA00022801"/>
    </source>
</evidence>
<dbReference type="Gene3D" id="3.40.50.1820">
    <property type="entry name" value="alpha/beta hydrolase"/>
    <property type="match status" value="1"/>
</dbReference>
<comment type="caution">
    <text evidence="3">The sequence shown here is derived from an EMBL/GenBank/DDBJ whole genome shotgun (WGS) entry which is preliminary data.</text>
</comment>
<evidence type="ECO:0000259" key="2">
    <source>
        <dbReference type="Pfam" id="PF12697"/>
    </source>
</evidence>
<sequence length="240" mass="27351">MNKNPIVILHGWGLSGRTFDPLERELRKRGYRVFVPDFPGFGQAVLPSKPLRLDDYAVFLGDYLNKESLRAPILIGHSFGGRVSLKYQLLYPKDVRAIILTGTPGFTPVDRKKLILFIVLAKIGKAFFYLPPFSLIQDAVRRWYYYLVGARDFYRAEGVMRETFKYIVQENLLESMKAVRVPCRLIWGENDAIVPVSVAQKMKEVIPGATLDIIKEAGHGIPYKNPKVFADHLTAFFQSL</sequence>
<dbReference type="InterPro" id="IPR050266">
    <property type="entry name" value="AB_hydrolase_sf"/>
</dbReference>
<reference evidence="3 4" key="1">
    <citation type="journal article" date="2015" name="Nature">
        <title>rRNA introns, odd ribosomes, and small enigmatic genomes across a large radiation of phyla.</title>
        <authorList>
            <person name="Brown C.T."/>
            <person name="Hug L.A."/>
            <person name="Thomas B.C."/>
            <person name="Sharon I."/>
            <person name="Castelle C.J."/>
            <person name="Singh A."/>
            <person name="Wilkins M.J."/>
            <person name="Williams K.H."/>
            <person name="Banfield J.F."/>
        </authorList>
    </citation>
    <scope>NUCLEOTIDE SEQUENCE [LARGE SCALE GENOMIC DNA]</scope>
</reference>
<feature type="domain" description="AB hydrolase-1" evidence="2">
    <location>
        <begin position="6"/>
        <end position="231"/>
    </location>
</feature>
<dbReference type="PANTHER" id="PTHR43798">
    <property type="entry name" value="MONOACYLGLYCEROL LIPASE"/>
    <property type="match status" value="1"/>
</dbReference>
<dbReference type="Pfam" id="PF12697">
    <property type="entry name" value="Abhydrolase_6"/>
    <property type="match status" value="1"/>
</dbReference>
<gene>
    <name evidence="3" type="ORF">UY16_C0003G0018</name>
</gene>
<protein>
    <submittedName>
        <fullName evidence="3">Alpha/beta hydrolase fold protein</fullName>
    </submittedName>
</protein>
<dbReference type="AlphaFoldDB" id="A0A0G1U3N2"/>
<proteinExistence type="predicted"/>
<dbReference type="SUPFAM" id="SSF53474">
    <property type="entry name" value="alpha/beta-Hydrolases"/>
    <property type="match status" value="1"/>
</dbReference>